<dbReference type="EMBL" id="CAJNOV010001559">
    <property type="protein sequence ID" value="CAF1067989.1"/>
    <property type="molecule type" value="Genomic_DNA"/>
</dbReference>
<dbReference type="GO" id="GO:0071008">
    <property type="term" value="C:U2-type post-mRNA release spliceosomal complex"/>
    <property type="evidence" value="ECO:0007669"/>
    <property type="project" value="TreeGrafter"/>
</dbReference>
<dbReference type="GO" id="GO:0000390">
    <property type="term" value="P:spliceosomal complex disassembly"/>
    <property type="evidence" value="ECO:0007669"/>
    <property type="project" value="InterPro"/>
</dbReference>
<dbReference type="AlphaFoldDB" id="A0A814LPI8"/>
<protein>
    <recommendedName>
        <fullName evidence="1">GCF C-terminal domain-containing protein</fullName>
    </recommendedName>
</protein>
<evidence type="ECO:0000313" key="3">
    <source>
        <dbReference type="Proteomes" id="UP000663855"/>
    </source>
</evidence>
<proteinExistence type="predicted"/>
<dbReference type="PANTHER" id="PTHR23329:SF1">
    <property type="entry name" value="TUFTELIN-INTERACTING PROTEIN 11"/>
    <property type="match status" value="1"/>
</dbReference>
<dbReference type="InterPro" id="IPR045211">
    <property type="entry name" value="TFP11/STIP/Ntr1"/>
</dbReference>
<dbReference type="PANTHER" id="PTHR23329">
    <property type="entry name" value="TUFTELIN-INTERACTING PROTEIN 11-RELATED"/>
    <property type="match status" value="1"/>
</dbReference>
<dbReference type="Pfam" id="PF07842">
    <property type="entry name" value="GCFC"/>
    <property type="match status" value="1"/>
</dbReference>
<sequence length="175" mass="20486">MNKSIVPKLVSTMQQLIIDPRQQILDPWHWFIAWYDMVPLPSMLVILEEKFFFQMATKGLMMIDRKISGTLNVQQTLPTSPFQSSENVIYNTINNHSVTMSSSNFISSLKDLLEQTAMQYNVLFVPIRNRTFQGKQIYQFGNHYIYLDDNVIFCYETNQYVPISLMDLIKETIVL</sequence>
<name>A0A814LPI8_9BILA</name>
<feature type="domain" description="GCF C-terminal" evidence="1">
    <location>
        <begin position="1"/>
        <end position="54"/>
    </location>
</feature>
<evidence type="ECO:0000313" key="2">
    <source>
        <dbReference type="EMBL" id="CAF1067989.1"/>
    </source>
</evidence>
<dbReference type="Proteomes" id="UP000663855">
    <property type="component" value="Unassembled WGS sequence"/>
</dbReference>
<gene>
    <name evidence="2" type="ORF">CJN711_LOCUS5565</name>
</gene>
<organism evidence="2 3">
    <name type="scientific">Rotaria magnacalcarata</name>
    <dbReference type="NCBI Taxonomy" id="392030"/>
    <lineage>
        <taxon>Eukaryota</taxon>
        <taxon>Metazoa</taxon>
        <taxon>Spiralia</taxon>
        <taxon>Gnathifera</taxon>
        <taxon>Rotifera</taxon>
        <taxon>Eurotatoria</taxon>
        <taxon>Bdelloidea</taxon>
        <taxon>Philodinida</taxon>
        <taxon>Philodinidae</taxon>
        <taxon>Rotaria</taxon>
    </lineage>
</organism>
<dbReference type="InterPro" id="IPR022783">
    <property type="entry name" value="GCFC_dom"/>
</dbReference>
<evidence type="ECO:0000259" key="1">
    <source>
        <dbReference type="Pfam" id="PF07842"/>
    </source>
</evidence>
<comment type="caution">
    <text evidence="2">The sequence shown here is derived from an EMBL/GenBank/DDBJ whole genome shotgun (WGS) entry which is preliminary data.</text>
</comment>
<accession>A0A814LPI8</accession>
<reference evidence="2" key="1">
    <citation type="submission" date="2021-02" db="EMBL/GenBank/DDBJ databases">
        <authorList>
            <person name="Nowell W R."/>
        </authorList>
    </citation>
    <scope>NUCLEOTIDE SEQUENCE</scope>
</reference>